<comment type="pathway">
    <text evidence="7">Lipid metabolism; fatty acid biosynthesis.</text>
</comment>
<dbReference type="PANTHER" id="PTHR20863">
    <property type="entry name" value="ACYL CARRIER PROTEIN"/>
    <property type="match status" value="1"/>
</dbReference>
<comment type="subcellular location">
    <subcellularLocation>
        <location evidence="7">Cytoplasm</location>
    </subcellularLocation>
</comment>
<sequence length="85" mass="9121">MDQPRMTVTEILVDQMGMSAEQVVPEADLRSDLGLDSLDTLELLTVLEEQMGISISEEVVRQWTTVQDVLDFAAATPAPAGSGSA</sequence>
<comment type="function">
    <text evidence="7">Carrier of the growing fatty acid chain in fatty acid biosynthesis.</text>
</comment>
<dbReference type="InterPro" id="IPR003231">
    <property type="entry name" value="ACP"/>
</dbReference>
<dbReference type="InterPro" id="IPR009081">
    <property type="entry name" value="PP-bd_ACP"/>
</dbReference>
<dbReference type="GO" id="GO:0000036">
    <property type="term" value="F:acyl carrier activity"/>
    <property type="evidence" value="ECO:0007669"/>
    <property type="project" value="UniProtKB-UniRule"/>
</dbReference>
<dbReference type="InterPro" id="IPR036736">
    <property type="entry name" value="ACP-like_sf"/>
</dbReference>
<protein>
    <recommendedName>
        <fullName evidence="7">Acyl carrier protein</fullName>
        <shortName evidence="7">ACP</shortName>
    </recommendedName>
</protein>
<keyword evidence="4 7" id="KW-0276">Fatty acid metabolism</keyword>
<keyword evidence="3 7" id="KW-0597">Phosphoprotein</keyword>
<dbReference type="GO" id="GO:0009245">
    <property type="term" value="P:lipid A biosynthetic process"/>
    <property type="evidence" value="ECO:0007669"/>
    <property type="project" value="TreeGrafter"/>
</dbReference>
<comment type="similarity">
    <text evidence="7">Belongs to the acyl carrier protein (ACP) family.</text>
</comment>
<dbReference type="Gene3D" id="1.10.1200.10">
    <property type="entry name" value="ACP-like"/>
    <property type="match status" value="1"/>
</dbReference>
<evidence type="ECO:0000256" key="7">
    <source>
        <dbReference type="HAMAP-Rule" id="MF_01217"/>
    </source>
</evidence>
<dbReference type="EMBL" id="CAJA01000224">
    <property type="protein sequence ID" value="CCH73601.1"/>
    <property type="molecule type" value="Genomic_DNA"/>
</dbReference>
<comment type="caution">
    <text evidence="9">The sequence shown here is derived from an EMBL/GenBank/DDBJ whole genome shotgun (WGS) entry which is preliminary data.</text>
</comment>
<keyword evidence="6 7" id="KW-0275">Fatty acid biosynthesis</keyword>
<dbReference type="UniPathway" id="UPA00094"/>
<evidence type="ECO:0000256" key="6">
    <source>
        <dbReference type="ARBA" id="ARBA00023160"/>
    </source>
</evidence>
<evidence type="ECO:0000256" key="2">
    <source>
        <dbReference type="ARBA" id="ARBA00022516"/>
    </source>
</evidence>
<dbReference type="PROSITE" id="PS50075">
    <property type="entry name" value="CARRIER"/>
    <property type="match status" value="1"/>
</dbReference>
<evidence type="ECO:0000256" key="3">
    <source>
        <dbReference type="ARBA" id="ARBA00022553"/>
    </source>
</evidence>
<gene>
    <name evidence="7 9" type="primary">acpP</name>
    <name evidence="9" type="ORF">BN11_300006</name>
</gene>
<keyword evidence="7" id="KW-0963">Cytoplasm</keyword>
<proteinExistence type="inferred from homology"/>
<feature type="domain" description="Carrier" evidence="8">
    <location>
        <begin position="2"/>
        <end position="77"/>
    </location>
</feature>
<dbReference type="HAMAP" id="MF_01217">
    <property type="entry name" value="Acyl_carrier"/>
    <property type="match status" value="1"/>
</dbReference>
<dbReference type="PANTHER" id="PTHR20863:SF76">
    <property type="entry name" value="CARRIER DOMAIN-CONTAINING PROTEIN"/>
    <property type="match status" value="1"/>
</dbReference>
<evidence type="ECO:0000256" key="5">
    <source>
        <dbReference type="ARBA" id="ARBA00023098"/>
    </source>
</evidence>
<name>W6JXX7_9MICO</name>
<evidence type="ECO:0000256" key="4">
    <source>
        <dbReference type="ARBA" id="ARBA00022832"/>
    </source>
</evidence>
<dbReference type="GO" id="GO:0000035">
    <property type="term" value="F:acyl binding"/>
    <property type="evidence" value="ECO:0007669"/>
    <property type="project" value="TreeGrafter"/>
</dbReference>
<dbReference type="Pfam" id="PF00550">
    <property type="entry name" value="PP-binding"/>
    <property type="match status" value="1"/>
</dbReference>
<dbReference type="STRING" id="1193182.BN11_300006"/>
<dbReference type="SUPFAM" id="SSF47336">
    <property type="entry name" value="ACP-like"/>
    <property type="match status" value="1"/>
</dbReference>
<keyword evidence="10" id="KW-1185">Reference proteome</keyword>
<evidence type="ECO:0000313" key="10">
    <source>
        <dbReference type="Proteomes" id="UP000035763"/>
    </source>
</evidence>
<dbReference type="AlphaFoldDB" id="W6JXX7"/>
<dbReference type="GO" id="GO:0016020">
    <property type="term" value="C:membrane"/>
    <property type="evidence" value="ECO:0007669"/>
    <property type="project" value="GOC"/>
</dbReference>
<evidence type="ECO:0000313" key="9">
    <source>
        <dbReference type="EMBL" id="CCH73601.1"/>
    </source>
</evidence>
<reference evidence="9 10" key="1">
    <citation type="journal article" date="2013" name="ISME J.">
        <title>A metabolic model for members of the genus Tetrasphaera involved in enhanced biological phosphorus removal.</title>
        <authorList>
            <person name="Kristiansen R."/>
            <person name="Nguyen H.T.T."/>
            <person name="Saunders A.M."/>
            <person name="Nielsen J.L."/>
            <person name="Wimmer R."/>
            <person name="Le V.Q."/>
            <person name="McIlroy S.J."/>
            <person name="Petrovski S."/>
            <person name="Seviour R.J."/>
            <person name="Calteau A."/>
            <person name="Nielsen K.L."/>
            <person name="Nielsen P.H."/>
        </authorList>
    </citation>
    <scope>NUCLEOTIDE SEQUENCE [LARGE SCALE GENOMIC DNA]</scope>
    <source>
        <strain evidence="9 10">Ben110</strain>
    </source>
</reference>
<evidence type="ECO:0000259" key="8">
    <source>
        <dbReference type="PROSITE" id="PS50075"/>
    </source>
</evidence>
<evidence type="ECO:0000256" key="1">
    <source>
        <dbReference type="ARBA" id="ARBA00022450"/>
    </source>
</evidence>
<keyword evidence="5 7" id="KW-0443">Lipid metabolism</keyword>
<organism evidence="9 10">
    <name type="scientific">Nostocoides australiense Ben110</name>
    <dbReference type="NCBI Taxonomy" id="1193182"/>
    <lineage>
        <taxon>Bacteria</taxon>
        <taxon>Bacillati</taxon>
        <taxon>Actinomycetota</taxon>
        <taxon>Actinomycetes</taxon>
        <taxon>Micrococcales</taxon>
        <taxon>Intrasporangiaceae</taxon>
        <taxon>Nostocoides</taxon>
    </lineage>
</organism>
<accession>W6JXX7</accession>
<comment type="PTM">
    <text evidence="7">4'-phosphopantetheine is transferred from CoA to a specific serine of apo-ACP by AcpS. This modification is essential for activity because fatty acids are bound in thioester linkage to the sulfhydryl of the prosthetic group.</text>
</comment>
<keyword evidence="1 7" id="KW-0596">Phosphopantetheine</keyword>
<feature type="modified residue" description="O-(pantetheine 4'-phosphoryl)serine" evidence="7">
    <location>
        <position position="37"/>
    </location>
</feature>
<keyword evidence="2 7" id="KW-0444">Lipid biosynthesis</keyword>
<dbReference type="GO" id="GO:0005829">
    <property type="term" value="C:cytosol"/>
    <property type="evidence" value="ECO:0007669"/>
    <property type="project" value="TreeGrafter"/>
</dbReference>
<dbReference type="Proteomes" id="UP000035763">
    <property type="component" value="Unassembled WGS sequence"/>
</dbReference>